<dbReference type="GO" id="GO:0003755">
    <property type="term" value="F:peptidyl-prolyl cis-trans isomerase activity"/>
    <property type="evidence" value="ECO:0007669"/>
    <property type="project" value="UniProtKB-KW"/>
</dbReference>
<reference evidence="7 8" key="1">
    <citation type="journal article" date="2023" name="Elife">
        <title>Identification of key yeast species and microbe-microbe interactions impacting larval growth of Drosophila in the wild.</title>
        <authorList>
            <person name="Mure A."/>
            <person name="Sugiura Y."/>
            <person name="Maeda R."/>
            <person name="Honda K."/>
            <person name="Sakurai N."/>
            <person name="Takahashi Y."/>
            <person name="Watada M."/>
            <person name="Katoh T."/>
            <person name="Gotoh A."/>
            <person name="Gotoh Y."/>
            <person name="Taniguchi I."/>
            <person name="Nakamura K."/>
            <person name="Hayashi T."/>
            <person name="Katayama T."/>
            <person name="Uemura T."/>
            <person name="Hattori Y."/>
        </authorList>
    </citation>
    <scope>NUCLEOTIDE SEQUENCE [LARGE SCALE GENOMIC DNA]</scope>
    <source>
        <strain evidence="7 8">SB-73</strain>
    </source>
</reference>
<evidence type="ECO:0000256" key="5">
    <source>
        <dbReference type="ARBA" id="ARBA00023235"/>
    </source>
</evidence>
<evidence type="ECO:0000256" key="4">
    <source>
        <dbReference type="ARBA" id="ARBA00023110"/>
    </source>
</evidence>
<keyword evidence="4 6" id="KW-0697">Rotamase</keyword>
<dbReference type="PIRSF" id="PIRSF016325">
    <property type="entry name" value="Phstyr_phstse_ac"/>
    <property type="match status" value="1"/>
</dbReference>
<dbReference type="FunFam" id="1.20.120.1150:FF:000002">
    <property type="entry name" value="Serine/threonine-protein phosphatase 2A activator"/>
    <property type="match status" value="1"/>
</dbReference>
<dbReference type="Proteomes" id="UP001362899">
    <property type="component" value="Unassembled WGS sequence"/>
</dbReference>
<dbReference type="GO" id="GO:0005737">
    <property type="term" value="C:cytoplasm"/>
    <property type="evidence" value="ECO:0007669"/>
    <property type="project" value="UniProtKB-SubCell"/>
</dbReference>
<dbReference type="AlphaFoldDB" id="A0AAV5RMD2"/>
<comment type="similarity">
    <text evidence="6">Belongs to the PTPA-type PPIase family.</text>
</comment>
<gene>
    <name evidence="7" type="ORF">DASB73_032350</name>
</gene>
<evidence type="ECO:0000256" key="1">
    <source>
        <dbReference type="ARBA" id="ARBA00000971"/>
    </source>
</evidence>
<dbReference type="SUPFAM" id="SSF140984">
    <property type="entry name" value="PTPA-like"/>
    <property type="match status" value="1"/>
</dbReference>
<dbReference type="Pfam" id="PF03095">
    <property type="entry name" value="PTPA"/>
    <property type="match status" value="1"/>
</dbReference>
<dbReference type="Gene3D" id="1.20.120.1150">
    <property type="match status" value="1"/>
</dbReference>
<dbReference type="InterPro" id="IPR004327">
    <property type="entry name" value="Phstyr_phstse_ac"/>
</dbReference>
<dbReference type="PANTHER" id="PTHR10012:SF5">
    <property type="entry name" value="SERINE_THREONINE-PROTEIN PHOSPHATASE 2A ACTIVATOR 2"/>
    <property type="match status" value="1"/>
</dbReference>
<dbReference type="PANTHER" id="PTHR10012">
    <property type="entry name" value="SERINE/THREONINE-PROTEIN PHOSPHATASE 2A REGULATORY SUBUNIT B"/>
    <property type="match status" value="1"/>
</dbReference>
<dbReference type="EMBL" id="BTGC01000008">
    <property type="protein sequence ID" value="GMM52272.1"/>
    <property type="molecule type" value="Genomic_DNA"/>
</dbReference>
<proteinExistence type="inferred from homology"/>
<dbReference type="GO" id="GO:0007052">
    <property type="term" value="P:mitotic spindle organization"/>
    <property type="evidence" value="ECO:0007669"/>
    <property type="project" value="TreeGrafter"/>
</dbReference>
<keyword evidence="8" id="KW-1185">Reference proteome</keyword>
<comment type="function">
    <text evidence="6">PPIases accelerate the folding of proteins. It catalyzes the cis-trans isomerization of proline imidic peptide bonds in oligopeptides.</text>
</comment>
<dbReference type="CDD" id="cd04087">
    <property type="entry name" value="PTPA"/>
    <property type="match status" value="1"/>
</dbReference>
<sequence length="338" mass="38379">MVLTRRLASDEDVAKFVQSEAYNDVVDIITQLNEACKDQKIGYQEPVSPTVQKLSQCLKEVSALVGQFPARKTASRFGKPEFRDFLDALELKLPKLLPSDNEEVCEYFARSFGDRKRIDYGSGHELNFVCVLICLQKLDLIHKTDFANLSLGVFDDYFNVMRQIQAEYWLEPAGSHGVWGLDDYHFLPFVFGSSQLVNDPYVRPMSIHDEVAVDMYKDKYYYFQCIYNINRVKKTSLRWHSPMLDDISGVKKWSKVNEGLLKMYKAEVLNKLPIMQHFLFGELIKAPENVSEKTGDVVHIQCWADCCGIRVPSAIAAAGATKASAGHTLQRSDAVPID</sequence>
<keyword evidence="3 6" id="KW-0963">Cytoplasm</keyword>
<dbReference type="GO" id="GO:0008160">
    <property type="term" value="F:protein tyrosine phosphatase activator activity"/>
    <property type="evidence" value="ECO:0007669"/>
    <property type="project" value="TreeGrafter"/>
</dbReference>
<evidence type="ECO:0000313" key="7">
    <source>
        <dbReference type="EMBL" id="GMM52272.1"/>
    </source>
</evidence>
<dbReference type="InterPro" id="IPR037218">
    <property type="entry name" value="PTPA_sf"/>
</dbReference>
<comment type="caution">
    <text evidence="7">The sequence shown here is derived from an EMBL/GenBank/DDBJ whole genome shotgun (WGS) entry which is preliminary data.</text>
</comment>
<comment type="subcellular location">
    <subcellularLocation>
        <location evidence="2 6">Cytoplasm</location>
    </subcellularLocation>
</comment>
<evidence type="ECO:0000256" key="6">
    <source>
        <dbReference type="RuleBase" id="RU361210"/>
    </source>
</evidence>
<dbReference type="GO" id="GO:0000159">
    <property type="term" value="C:protein phosphatase type 2A complex"/>
    <property type="evidence" value="ECO:0007669"/>
    <property type="project" value="TreeGrafter"/>
</dbReference>
<organism evidence="7 8">
    <name type="scientific">Starmerella bacillaris</name>
    <name type="common">Yeast</name>
    <name type="synonym">Candida zemplinina</name>
    <dbReference type="NCBI Taxonomy" id="1247836"/>
    <lineage>
        <taxon>Eukaryota</taxon>
        <taxon>Fungi</taxon>
        <taxon>Dikarya</taxon>
        <taxon>Ascomycota</taxon>
        <taxon>Saccharomycotina</taxon>
        <taxon>Dipodascomycetes</taxon>
        <taxon>Dipodascales</taxon>
        <taxon>Trichomonascaceae</taxon>
        <taxon>Starmerella</taxon>
    </lineage>
</organism>
<keyword evidence="5 6" id="KW-0413">Isomerase</keyword>
<dbReference type="GO" id="GO:0005634">
    <property type="term" value="C:nucleus"/>
    <property type="evidence" value="ECO:0007669"/>
    <property type="project" value="TreeGrafter"/>
</dbReference>
<comment type="catalytic activity">
    <reaction evidence="1 6">
        <text>[protein]-peptidylproline (omega=180) = [protein]-peptidylproline (omega=0)</text>
        <dbReference type="Rhea" id="RHEA:16237"/>
        <dbReference type="Rhea" id="RHEA-COMP:10747"/>
        <dbReference type="Rhea" id="RHEA-COMP:10748"/>
        <dbReference type="ChEBI" id="CHEBI:83833"/>
        <dbReference type="ChEBI" id="CHEBI:83834"/>
        <dbReference type="EC" id="5.2.1.8"/>
    </reaction>
</comment>
<evidence type="ECO:0000256" key="3">
    <source>
        <dbReference type="ARBA" id="ARBA00022490"/>
    </source>
</evidence>
<accession>A0AAV5RMD2</accession>
<name>A0AAV5RMD2_STABA</name>
<evidence type="ECO:0000313" key="8">
    <source>
        <dbReference type="Proteomes" id="UP001362899"/>
    </source>
</evidence>
<protein>
    <recommendedName>
        <fullName evidence="6">Serine/threonine-protein phosphatase 2A activator</fullName>
        <ecNumber evidence="6">5.2.1.8</ecNumber>
    </recommendedName>
    <alternativeName>
        <fullName evidence="6">Phosphotyrosyl phosphatase activator</fullName>
    </alternativeName>
</protein>
<evidence type="ECO:0000256" key="2">
    <source>
        <dbReference type="ARBA" id="ARBA00004496"/>
    </source>
</evidence>
<dbReference type="InterPro" id="IPR043170">
    <property type="entry name" value="PTPA_C_lid"/>
</dbReference>
<dbReference type="EC" id="5.2.1.8" evidence="6"/>